<sequence length="147" mass="16167">MLRGQRLALAKGLLLDWSAASYRKREALAVIAFDGHGARLLQAPRKAQAHNERWIAPLAGGGGSPVQAALQLAEEVLRRYRKTCAAQPIALSLLTDARFDPLPPRPRHADRCTVVDFDDGRPRLERAARLAADWQAELLRAADWSAA</sequence>
<evidence type="ECO:0000313" key="1">
    <source>
        <dbReference type="EMBL" id="TDN46030.1"/>
    </source>
</evidence>
<name>A0A4R6DMF7_9RHOO</name>
<organism evidence="1 2">
    <name type="scientific">Azoarcus indigens</name>
    <dbReference type="NCBI Taxonomy" id="29545"/>
    <lineage>
        <taxon>Bacteria</taxon>
        <taxon>Pseudomonadati</taxon>
        <taxon>Pseudomonadota</taxon>
        <taxon>Betaproteobacteria</taxon>
        <taxon>Rhodocyclales</taxon>
        <taxon>Zoogloeaceae</taxon>
        <taxon>Azoarcus</taxon>
    </lineage>
</organism>
<comment type="caution">
    <text evidence="1">The sequence shown here is derived from an EMBL/GenBank/DDBJ whole genome shotgun (WGS) entry which is preliminary data.</text>
</comment>
<reference evidence="1 2" key="1">
    <citation type="submission" date="2019-03" db="EMBL/GenBank/DDBJ databases">
        <title>Genomic Encyclopedia of Type Strains, Phase IV (KMG-IV): sequencing the most valuable type-strain genomes for metagenomic binning, comparative biology and taxonomic classification.</title>
        <authorList>
            <person name="Goeker M."/>
        </authorList>
    </citation>
    <scope>NUCLEOTIDE SEQUENCE [LARGE SCALE GENOMIC DNA]</scope>
    <source>
        <strain evidence="1 2">DSM 12121</strain>
    </source>
</reference>
<evidence type="ECO:0000313" key="2">
    <source>
        <dbReference type="Proteomes" id="UP000295129"/>
    </source>
</evidence>
<dbReference type="Proteomes" id="UP000295129">
    <property type="component" value="Unassembled WGS sequence"/>
</dbReference>
<keyword evidence="2" id="KW-1185">Reference proteome</keyword>
<dbReference type="AlphaFoldDB" id="A0A4R6DMF7"/>
<protein>
    <submittedName>
        <fullName evidence="1">Magnesium chelatase subunit ChlD-like protein</fullName>
    </submittedName>
</protein>
<gene>
    <name evidence="1" type="ORF">C7389_12824</name>
</gene>
<proteinExistence type="predicted"/>
<dbReference type="EMBL" id="SNVV01000028">
    <property type="protein sequence ID" value="TDN46030.1"/>
    <property type="molecule type" value="Genomic_DNA"/>
</dbReference>
<accession>A0A4R6DMF7</accession>